<evidence type="ECO:0000313" key="1">
    <source>
        <dbReference type="EMBL" id="MBX42073.1"/>
    </source>
</evidence>
<dbReference type="EMBL" id="GGEC01061589">
    <property type="protein sequence ID" value="MBX42073.1"/>
    <property type="molecule type" value="Transcribed_RNA"/>
</dbReference>
<name>A0A2P2NI16_RHIMU</name>
<reference evidence="1" key="1">
    <citation type="submission" date="2018-02" db="EMBL/GenBank/DDBJ databases">
        <title>Rhizophora mucronata_Transcriptome.</title>
        <authorList>
            <person name="Meera S.P."/>
            <person name="Sreeshan A."/>
            <person name="Augustine A."/>
        </authorList>
    </citation>
    <scope>NUCLEOTIDE SEQUENCE</scope>
    <source>
        <tissue evidence="1">Leaf</tissue>
    </source>
</reference>
<organism evidence="1">
    <name type="scientific">Rhizophora mucronata</name>
    <name type="common">Asiatic mangrove</name>
    <dbReference type="NCBI Taxonomy" id="61149"/>
    <lineage>
        <taxon>Eukaryota</taxon>
        <taxon>Viridiplantae</taxon>
        <taxon>Streptophyta</taxon>
        <taxon>Embryophyta</taxon>
        <taxon>Tracheophyta</taxon>
        <taxon>Spermatophyta</taxon>
        <taxon>Magnoliopsida</taxon>
        <taxon>eudicotyledons</taxon>
        <taxon>Gunneridae</taxon>
        <taxon>Pentapetalae</taxon>
        <taxon>rosids</taxon>
        <taxon>fabids</taxon>
        <taxon>Malpighiales</taxon>
        <taxon>Rhizophoraceae</taxon>
        <taxon>Rhizophora</taxon>
    </lineage>
</organism>
<sequence>MQSKSAQTKSQTQSSPCFTTFKSKIFLPSQSSRAFFNSIFPRQFHNVIPPPLPDDCEFYTLLIPVCLVFGSP</sequence>
<accession>A0A2P2NI16</accession>
<dbReference type="AlphaFoldDB" id="A0A2P2NI16"/>
<proteinExistence type="predicted"/>
<protein>
    <submittedName>
        <fullName evidence="1">Uncharacterized protein</fullName>
    </submittedName>
</protein>